<dbReference type="RefSeq" id="WP_211616264.1">
    <property type="nucleotide sequence ID" value="NZ_CAJNBK010000030.1"/>
</dbReference>
<dbReference type="InterPro" id="IPR024289">
    <property type="entry name" value="DUF3828"/>
</dbReference>
<accession>A0ABN7MU20</accession>
<dbReference type="EMBL" id="CAJNBK010000030">
    <property type="protein sequence ID" value="CAE6823501.1"/>
    <property type="molecule type" value="Genomic_DNA"/>
</dbReference>
<gene>
    <name evidence="3" type="ORF">R69888_06221</name>
</gene>
<sequence>MSKYLLLAYAALTLALGVIQPATASGPNTPEAVVRAFYTWYLEREGGPYQLTDNAIYRYVAKPTVDNLRDDYKHNRLPGGSDYFTRVQDLDENAWLNNMALHPTVALDGVAVIAVTFGAKEKKNLVVFVRQEQGLWKIIKVEDTNNYLGYHQYDVSD</sequence>
<name>A0ABN7MU20_9BURK</name>
<dbReference type="Pfam" id="PF12883">
    <property type="entry name" value="DUF3828"/>
    <property type="match status" value="1"/>
</dbReference>
<dbReference type="Proteomes" id="UP000672526">
    <property type="component" value="Unassembled WGS sequence"/>
</dbReference>
<protein>
    <recommendedName>
        <fullName evidence="2">DUF3828 domain-containing protein</fullName>
    </recommendedName>
</protein>
<reference evidence="3 4" key="1">
    <citation type="submission" date="2021-02" db="EMBL/GenBank/DDBJ databases">
        <authorList>
            <person name="Vanwijnsberghe S."/>
        </authorList>
    </citation>
    <scope>NUCLEOTIDE SEQUENCE [LARGE SCALE GENOMIC DNA]</scope>
    <source>
        <strain evidence="3 4">LMG 31837</strain>
    </source>
</reference>
<feature type="chain" id="PRO_5046849991" description="DUF3828 domain-containing protein" evidence="1">
    <location>
        <begin position="25"/>
        <end position="157"/>
    </location>
</feature>
<evidence type="ECO:0000259" key="2">
    <source>
        <dbReference type="Pfam" id="PF12883"/>
    </source>
</evidence>
<keyword evidence="1" id="KW-0732">Signal</keyword>
<keyword evidence="4" id="KW-1185">Reference proteome</keyword>
<evidence type="ECO:0000256" key="1">
    <source>
        <dbReference type="SAM" id="SignalP"/>
    </source>
</evidence>
<dbReference type="Gene3D" id="3.10.450.50">
    <property type="match status" value="1"/>
</dbReference>
<feature type="signal peptide" evidence="1">
    <location>
        <begin position="1"/>
        <end position="24"/>
    </location>
</feature>
<evidence type="ECO:0000313" key="3">
    <source>
        <dbReference type="EMBL" id="CAE6823501.1"/>
    </source>
</evidence>
<organism evidence="3 4">
    <name type="scientific">Paraburkholderia haematera</name>
    <dbReference type="NCBI Taxonomy" id="2793077"/>
    <lineage>
        <taxon>Bacteria</taxon>
        <taxon>Pseudomonadati</taxon>
        <taxon>Pseudomonadota</taxon>
        <taxon>Betaproteobacteria</taxon>
        <taxon>Burkholderiales</taxon>
        <taxon>Burkholderiaceae</taxon>
        <taxon>Paraburkholderia</taxon>
    </lineage>
</organism>
<comment type="caution">
    <text evidence="3">The sequence shown here is derived from an EMBL/GenBank/DDBJ whole genome shotgun (WGS) entry which is preliminary data.</text>
</comment>
<evidence type="ECO:0000313" key="4">
    <source>
        <dbReference type="Proteomes" id="UP000672526"/>
    </source>
</evidence>
<feature type="domain" description="DUF3828" evidence="2">
    <location>
        <begin position="30"/>
        <end position="144"/>
    </location>
</feature>
<proteinExistence type="predicted"/>